<feature type="compositionally biased region" description="Polar residues" evidence="1">
    <location>
        <begin position="154"/>
        <end position="172"/>
    </location>
</feature>
<name>A0A9P6B917_9AGAM</name>
<accession>A0A9P6B917</accession>
<evidence type="ECO:0000313" key="3">
    <source>
        <dbReference type="Proteomes" id="UP000886523"/>
    </source>
</evidence>
<dbReference type="EMBL" id="MU128915">
    <property type="protein sequence ID" value="KAF9519836.1"/>
    <property type="molecule type" value="Genomic_DNA"/>
</dbReference>
<organism evidence="2 3">
    <name type="scientific">Hydnum rufescens UP504</name>
    <dbReference type="NCBI Taxonomy" id="1448309"/>
    <lineage>
        <taxon>Eukaryota</taxon>
        <taxon>Fungi</taxon>
        <taxon>Dikarya</taxon>
        <taxon>Basidiomycota</taxon>
        <taxon>Agaricomycotina</taxon>
        <taxon>Agaricomycetes</taxon>
        <taxon>Cantharellales</taxon>
        <taxon>Hydnaceae</taxon>
        <taxon>Hydnum</taxon>
    </lineage>
</organism>
<feature type="compositionally biased region" description="Low complexity" evidence="1">
    <location>
        <begin position="69"/>
        <end position="83"/>
    </location>
</feature>
<evidence type="ECO:0000256" key="1">
    <source>
        <dbReference type="SAM" id="MobiDB-lite"/>
    </source>
</evidence>
<comment type="caution">
    <text evidence="2">The sequence shown here is derived from an EMBL/GenBank/DDBJ whole genome shotgun (WGS) entry which is preliminary data.</text>
</comment>
<dbReference type="Proteomes" id="UP000886523">
    <property type="component" value="Unassembled WGS sequence"/>
</dbReference>
<feature type="compositionally biased region" description="Basic residues" evidence="1">
    <location>
        <begin position="139"/>
        <end position="149"/>
    </location>
</feature>
<feature type="compositionally biased region" description="Acidic residues" evidence="1">
    <location>
        <begin position="109"/>
        <end position="119"/>
    </location>
</feature>
<reference evidence="2" key="1">
    <citation type="journal article" date="2020" name="Nat. Commun.">
        <title>Large-scale genome sequencing of mycorrhizal fungi provides insights into the early evolution of symbiotic traits.</title>
        <authorList>
            <person name="Miyauchi S."/>
            <person name="Kiss E."/>
            <person name="Kuo A."/>
            <person name="Drula E."/>
            <person name="Kohler A."/>
            <person name="Sanchez-Garcia M."/>
            <person name="Morin E."/>
            <person name="Andreopoulos B."/>
            <person name="Barry K.W."/>
            <person name="Bonito G."/>
            <person name="Buee M."/>
            <person name="Carver A."/>
            <person name="Chen C."/>
            <person name="Cichocki N."/>
            <person name="Clum A."/>
            <person name="Culley D."/>
            <person name="Crous P.W."/>
            <person name="Fauchery L."/>
            <person name="Girlanda M."/>
            <person name="Hayes R.D."/>
            <person name="Keri Z."/>
            <person name="LaButti K."/>
            <person name="Lipzen A."/>
            <person name="Lombard V."/>
            <person name="Magnuson J."/>
            <person name="Maillard F."/>
            <person name="Murat C."/>
            <person name="Nolan M."/>
            <person name="Ohm R.A."/>
            <person name="Pangilinan J."/>
            <person name="Pereira M.F."/>
            <person name="Perotto S."/>
            <person name="Peter M."/>
            <person name="Pfister S."/>
            <person name="Riley R."/>
            <person name="Sitrit Y."/>
            <person name="Stielow J.B."/>
            <person name="Szollosi G."/>
            <person name="Zifcakova L."/>
            <person name="Stursova M."/>
            <person name="Spatafora J.W."/>
            <person name="Tedersoo L."/>
            <person name="Vaario L.M."/>
            <person name="Yamada A."/>
            <person name="Yan M."/>
            <person name="Wang P."/>
            <person name="Xu J."/>
            <person name="Bruns T."/>
            <person name="Baldrian P."/>
            <person name="Vilgalys R."/>
            <person name="Dunand C."/>
            <person name="Henrissat B."/>
            <person name="Grigoriev I.V."/>
            <person name="Hibbett D."/>
            <person name="Nagy L.G."/>
            <person name="Martin F.M."/>
        </authorList>
    </citation>
    <scope>NUCLEOTIDE SEQUENCE</scope>
    <source>
        <strain evidence="2">UP504</strain>
    </source>
</reference>
<feature type="region of interest" description="Disordered" evidence="1">
    <location>
        <begin position="1"/>
        <end position="172"/>
    </location>
</feature>
<dbReference type="AlphaFoldDB" id="A0A9P6B917"/>
<keyword evidence="3" id="KW-1185">Reference proteome</keyword>
<gene>
    <name evidence="2" type="ORF">BS47DRAFT_1000802</name>
</gene>
<protein>
    <submittedName>
        <fullName evidence="2">Uncharacterized protein</fullName>
    </submittedName>
</protein>
<evidence type="ECO:0000313" key="2">
    <source>
        <dbReference type="EMBL" id="KAF9519836.1"/>
    </source>
</evidence>
<proteinExistence type="predicted"/>
<sequence>MHNIDLLPERGDRAAQYPLNTHPLVSNENEGPSDYEPVPYVLPPPVTEVSEGMLLESGLDRGDSESFDAGGSSSARSKAAMASQDRSSTAVPPNAPARFVVHTDAGSVLDEDEEDEEGYAELPPQYTSLGVLITPQRQPSRRQSQRHSRPPAETATSTSSQPAELGPSSSHT</sequence>
<dbReference type="OrthoDB" id="2591431at2759"/>